<dbReference type="PROSITE" id="PS50113">
    <property type="entry name" value="PAC"/>
    <property type="match status" value="1"/>
</dbReference>
<keyword evidence="6" id="KW-0472">Membrane</keyword>
<gene>
    <name evidence="11" type="ORF">ACFSNB_06155</name>
</gene>
<evidence type="ECO:0000256" key="2">
    <source>
        <dbReference type="ARBA" id="ARBA00012438"/>
    </source>
</evidence>
<feature type="signal peptide" evidence="7">
    <location>
        <begin position="1"/>
        <end position="24"/>
    </location>
</feature>
<feature type="transmembrane region" description="Helical" evidence="6">
    <location>
        <begin position="333"/>
        <end position="356"/>
    </location>
</feature>
<keyword evidence="6" id="KW-0812">Transmembrane</keyword>
<dbReference type="CDD" id="cd00082">
    <property type="entry name" value="HisKA"/>
    <property type="match status" value="1"/>
</dbReference>
<reference evidence="12" key="1">
    <citation type="journal article" date="2019" name="Int. J. Syst. Evol. Microbiol.">
        <title>The Global Catalogue of Microorganisms (GCM) 10K type strain sequencing project: providing services to taxonomists for standard genome sequencing and annotation.</title>
        <authorList>
            <consortium name="The Broad Institute Genomics Platform"/>
            <consortium name="The Broad Institute Genome Sequencing Center for Infectious Disease"/>
            <person name="Wu L."/>
            <person name="Ma J."/>
        </authorList>
    </citation>
    <scope>NUCLEOTIDE SEQUENCE [LARGE SCALE GENOMIC DNA]</scope>
    <source>
        <strain evidence="12">KCTC 15012</strain>
    </source>
</reference>
<dbReference type="SUPFAM" id="SSF55785">
    <property type="entry name" value="PYP-like sensor domain (PAS domain)"/>
    <property type="match status" value="1"/>
</dbReference>
<dbReference type="Pfam" id="PF02518">
    <property type="entry name" value="HATPase_c"/>
    <property type="match status" value="1"/>
</dbReference>
<evidence type="ECO:0000259" key="9">
    <source>
        <dbReference type="PROSITE" id="PS50112"/>
    </source>
</evidence>
<dbReference type="CDD" id="cd00130">
    <property type="entry name" value="PAS"/>
    <property type="match status" value="1"/>
</dbReference>
<dbReference type="SMART" id="SM00091">
    <property type="entry name" value="PAS"/>
    <property type="match status" value="1"/>
</dbReference>
<dbReference type="PANTHER" id="PTHR43304:SF1">
    <property type="entry name" value="PAC DOMAIN-CONTAINING PROTEIN"/>
    <property type="match status" value="1"/>
</dbReference>
<dbReference type="PRINTS" id="PR00344">
    <property type="entry name" value="BCTRLSENSOR"/>
</dbReference>
<keyword evidence="7" id="KW-0732">Signal</keyword>
<keyword evidence="4" id="KW-0808">Transferase</keyword>
<evidence type="ECO:0000256" key="3">
    <source>
        <dbReference type="ARBA" id="ARBA00022553"/>
    </source>
</evidence>
<evidence type="ECO:0000313" key="11">
    <source>
        <dbReference type="EMBL" id="MFD2233380.1"/>
    </source>
</evidence>
<feature type="chain" id="PRO_5045458493" description="histidine kinase" evidence="7">
    <location>
        <begin position="25"/>
        <end position="735"/>
    </location>
</feature>
<dbReference type="Gene3D" id="3.40.190.10">
    <property type="entry name" value="Periplasmic binding protein-like II"/>
    <property type="match status" value="2"/>
</dbReference>
<dbReference type="PROSITE" id="PS50112">
    <property type="entry name" value="PAS"/>
    <property type="match status" value="1"/>
</dbReference>
<evidence type="ECO:0000259" key="10">
    <source>
        <dbReference type="PROSITE" id="PS50113"/>
    </source>
</evidence>
<dbReference type="Pfam" id="PF09084">
    <property type="entry name" value="NMT1"/>
    <property type="match status" value="1"/>
</dbReference>
<dbReference type="Gene3D" id="1.10.287.130">
    <property type="match status" value="1"/>
</dbReference>
<dbReference type="EMBL" id="JBHUIY010000008">
    <property type="protein sequence ID" value="MFD2233380.1"/>
    <property type="molecule type" value="Genomic_DNA"/>
</dbReference>
<dbReference type="InterPro" id="IPR013767">
    <property type="entry name" value="PAS_fold"/>
</dbReference>
<protein>
    <recommendedName>
        <fullName evidence="2">histidine kinase</fullName>
        <ecNumber evidence="2">2.7.13.3</ecNumber>
    </recommendedName>
</protein>
<dbReference type="Gene3D" id="3.30.565.10">
    <property type="entry name" value="Histidine kinase-like ATPase, C-terminal domain"/>
    <property type="match status" value="1"/>
</dbReference>
<dbReference type="InterPro" id="IPR000014">
    <property type="entry name" value="PAS"/>
</dbReference>
<dbReference type="SMART" id="SM00387">
    <property type="entry name" value="HATPase_c"/>
    <property type="match status" value="1"/>
</dbReference>
<name>A0ABW5CBA8_9PROT</name>
<keyword evidence="5" id="KW-0418">Kinase</keyword>
<evidence type="ECO:0000256" key="4">
    <source>
        <dbReference type="ARBA" id="ARBA00022679"/>
    </source>
</evidence>
<evidence type="ECO:0000256" key="5">
    <source>
        <dbReference type="ARBA" id="ARBA00022777"/>
    </source>
</evidence>
<dbReference type="SMART" id="SM00086">
    <property type="entry name" value="PAC"/>
    <property type="match status" value="1"/>
</dbReference>
<dbReference type="InterPro" id="IPR003594">
    <property type="entry name" value="HATPase_dom"/>
</dbReference>
<dbReference type="RefSeq" id="WP_377315157.1">
    <property type="nucleotide sequence ID" value="NZ_JBHUIY010000008.1"/>
</dbReference>
<keyword evidence="3" id="KW-0597">Phosphoprotein</keyword>
<proteinExistence type="predicted"/>
<dbReference type="InterPro" id="IPR015168">
    <property type="entry name" value="SsuA/THI5"/>
</dbReference>
<dbReference type="SUPFAM" id="SSF55874">
    <property type="entry name" value="ATPase domain of HSP90 chaperone/DNA topoisomerase II/histidine kinase"/>
    <property type="match status" value="1"/>
</dbReference>
<dbReference type="Pfam" id="PF00512">
    <property type="entry name" value="HisKA"/>
    <property type="match status" value="1"/>
</dbReference>
<dbReference type="PROSITE" id="PS50109">
    <property type="entry name" value="HIS_KIN"/>
    <property type="match status" value="1"/>
</dbReference>
<feature type="domain" description="PAC" evidence="10">
    <location>
        <begin position="449"/>
        <end position="499"/>
    </location>
</feature>
<dbReference type="Gene3D" id="3.30.450.20">
    <property type="entry name" value="PAS domain"/>
    <property type="match status" value="1"/>
</dbReference>
<dbReference type="InterPro" id="IPR000700">
    <property type="entry name" value="PAS-assoc_C"/>
</dbReference>
<evidence type="ECO:0000256" key="1">
    <source>
        <dbReference type="ARBA" id="ARBA00000085"/>
    </source>
</evidence>
<dbReference type="InterPro" id="IPR003661">
    <property type="entry name" value="HisK_dim/P_dom"/>
</dbReference>
<comment type="caution">
    <text evidence="11">The sequence shown here is derived from an EMBL/GenBank/DDBJ whole genome shotgun (WGS) entry which is preliminary data.</text>
</comment>
<dbReference type="Pfam" id="PF00989">
    <property type="entry name" value="PAS"/>
    <property type="match status" value="1"/>
</dbReference>
<evidence type="ECO:0000259" key="8">
    <source>
        <dbReference type="PROSITE" id="PS50109"/>
    </source>
</evidence>
<organism evidence="11 12">
    <name type="scientific">Phaeospirillum tilakii</name>
    <dbReference type="NCBI Taxonomy" id="741673"/>
    <lineage>
        <taxon>Bacteria</taxon>
        <taxon>Pseudomonadati</taxon>
        <taxon>Pseudomonadota</taxon>
        <taxon>Alphaproteobacteria</taxon>
        <taxon>Rhodospirillales</taxon>
        <taxon>Rhodospirillaceae</taxon>
        <taxon>Phaeospirillum</taxon>
    </lineage>
</organism>
<comment type="catalytic activity">
    <reaction evidence="1">
        <text>ATP + protein L-histidine = ADP + protein N-phospho-L-histidine.</text>
        <dbReference type="EC" id="2.7.13.3"/>
    </reaction>
</comment>
<dbReference type="InterPro" id="IPR004358">
    <property type="entry name" value="Sig_transdc_His_kin-like_C"/>
</dbReference>
<dbReference type="InterPro" id="IPR001610">
    <property type="entry name" value="PAC"/>
</dbReference>
<keyword evidence="12" id="KW-1185">Reference proteome</keyword>
<dbReference type="SMART" id="SM00388">
    <property type="entry name" value="HisKA"/>
    <property type="match status" value="1"/>
</dbReference>
<dbReference type="InterPro" id="IPR036097">
    <property type="entry name" value="HisK_dim/P_sf"/>
</dbReference>
<dbReference type="NCBIfam" id="TIGR00229">
    <property type="entry name" value="sensory_box"/>
    <property type="match status" value="1"/>
</dbReference>
<sequence>MRLGLVACVVAICMAVCSAFPARAADAASAPTRVTLHLKWHHQFQFAGYYAAIAKGFYAAEGIDLVLREGQPGEDSATLLSNGETDFAIGSASLLIAHARGLPVVAAAAVFQHSPLVLLVRRDGSIDHPQALGGRRVMLGGEDGSGDPEVLAMLASEGVTKHPVILLRHSGNPADLLEGRVDAMSGYLTNEAIRLRGAPVTLIRPHQYGIDFYADVLATNRRLATDRPELVRAMLRATRRGWDYAMAHPEEIADLIRARYAPDMPRAFLLDQAAAMRELILPDLVEIGHMSRGRWRHIAETFASIGLIPPDTSLDGFLFSEIEETARARTGRWIELTGLIGLGGLVVAVLLGAFVARLRALVRQRTAELAASEERFRSIFDSVNDAIVLLDPENGAILAVNRRTCELFGYPREEITRLAIADLGLTGAGEPQHYDPVWWRAKAGSGRPHLLEWRARAKDGHIFWVEASLRQASIGGVPHFLVVARDISARREVEERLRRTIEDLVASNSDLERFAYISSHDLQTPLRNVVSYAQLLARRYRGRLDADADEFIGFIVDNTRHMSELINDLLDYTRVGRPSLPLVPVEAGRPLAQALAALQPEIEACGATVTAGPLPRVMADEAQMVSLFQNLIGNALKYRAPGRPPELAIAAEPHDGTRWCLSVRDNGIGIEKQYFTKIFEIFQRLHPDHRSTGTGIGLALCQRIVHRFGGEIWVESTPGAGSTFFFTVESAPVAE</sequence>
<dbReference type="InterPro" id="IPR035965">
    <property type="entry name" value="PAS-like_dom_sf"/>
</dbReference>
<dbReference type="SUPFAM" id="SSF53850">
    <property type="entry name" value="Periplasmic binding protein-like II"/>
    <property type="match status" value="1"/>
</dbReference>
<feature type="domain" description="PAS" evidence="9">
    <location>
        <begin position="372"/>
        <end position="415"/>
    </location>
</feature>
<evidence type="ECO:0000313" key="12">
    <source>
        <dbReference type="Proteomes" id="UP001597296"/>
    </source>
</evidence>
<feature type="domain" description="Histidine kinase" evidence="8">
    <location>
        <begin position="517"/>
        <end position="732"/>
    </location>
</feature>
<keyword evidence="6" id="KW-1133">Transmembrane helix</keyword>
<dbReference type="InterPro" id="IPR036890">
    <property type="entry name" value="HATPase_C_sf"/>
</dbReference>
<dbReference type="InterPro" id="IPR005467">
    <property type="entry name" value="His_kinase_dom"/>
</dbReference>
<dbReference type="InterPro" id="IPR052162">
    <property type="entry name" value="Sensor_kinase/Photoreceptor"/>
</dbReference>
<dbReference type="Proteomes" id="UP001597296">
    <property type="component" value="Unassembled WGS sequence"/>
</dbReference>
<dbReference type="SUPFAM" id="SSF47384">
    <property type="entry name" value="Homodimeric domain of signal transducing histidine kinase"/>
    <property type="match status" value="1"/>
</dbReference>
<accession>A0ABW5CBA8</accession>
<evidence type="ECO:0000256" key="7">
    <source>
        <dbReference type="SAM" id="SignalP"/>
    </source>
</evidence>
<dbReference type="PANTHER" id="PTHR43304">
    <property type="entry name" value="PHYTOCHROME-LIKE PROTEIN CPH1"/>
    <property type="match status" value="1"/>
</dbReference>
<evidence type="ECO:0000256" key="6">
    <source>
        <dbReference type="SAM" id="Phobius"/>
    </source>
</evidence>
<dbReference type="EC" id="2.7.13.3" evidence="2"/>